<dbReference type="EMBL" id="JARTCD010000035">
    <property type="protein sequence ID" value="KAJ8657004.1"/>
    <property type="molecule type" value="Genomic_DNA"/>
</dbReference>
<dbReference type="InterPro" id="IPR053005">
    <property type="entry name" value="Nuclear_Pos-Cytoskel_Interact"/>
</dbReference>
<dbReference type="PANTHER" id="PTHR28190:SF2">
    <property type="entry name" value="MIGRATION PROTEIN, PUTATIVE (AFU_ORTHOLOGUE AFUA_2G07730)-RELATED"/>
    <property type="match status" value="1"/>
</dbReference>
<feature type="region of interest" description="Disordered" evidence="2">
    <location>
        <begin position="1"/>
        <end position="30"/>
    </location>
</feature>
<feature type="coiled-coil region" evidence="1">
    <location>
        <begin position="247"/>
        <end position="281"/>
    </location>
</feature>
<dbReference type="GO" id="GO:0005739">
    <property type="term" value="C:mitochondrion"/>
    <property type="evidence" value="ECO:0007669"/>
    <property type="project" value="TreeGrafter"/>
</dbReference>
<sequence>MSDEQQPASSSPTSGCPIITSNGTTSPPPAIIAKKRMLKSVSLQTHNLERIDQFRGNKNDATDTEMNQGLLGEIRKMHYLLQQTQDSVSTLQQEKAEHQRQMNTFKKQLKQKSDKEEQLNEEIWNLELAKQDLTQQLHDTSHELSRTIAEQKRLAQNEVALLHELDRLRTAEHQHVEERDKMRHEYEHEMIAMRKKVSQLTRDNNKLTHEKNSIIHHREQSPPAPAAQPGINTKQQQQYEESLKIEIETLQSSLNHAHASIKELETRLHAEQMEHANMDKLLQEAQECAASQTFWDHQPASLGDELMQAKNAAPPPPPTRTENQDTLFEHQHLPSNQVPPEYDSSMKEWQIVSLESFSNTLNEEAPIPDDDGDDDDTANLEASNDQEQGVEEESVVAGLPKDENYGSLLMNPKSYIYAATRQSEQPLISPARATAFDFDPAFASKHHDDDGSHGDTNPLSGNILATNTNLVPAVTRTMIGDWMIKYMRKRVGTGMSENKHKRFFWVHPYTRTLYWGPKEPGANADNAKSATIVSFRVVPDGLEPPSILIETRTREIKIRCLTILAHRAWIKALHYLVVEEIPAELQKSLSQSFLQMSAADKKPIDNGSLPFYQFSFDAAASR</sequence>
<evidence type="ECO:0000256" key="1">
    <source>
        <dbReference type="SAM" id="Coils"/>
    </source>
</evidence>
<dbReference type="RefSeq" id="XP_058341917.1">
    <property type="nucleotide sequence ID" value="XM_058487356.1"/>
</dbReference>
<organism evidence="4 5">
    <name type="scientific">Lichtheimia ornata</name>
    <dbReference type="NCBI Taxonomy" id="688661"/>
    <lineage>
        <taxon>Eukaryota</taxon>
        <taxon>Fungi</taxon>
        <taxon>Fungi incertae sedis</taxon>
        <taxon>Mucoromycota</taxon>
        <taxon>Mucoromycotina</taxon>
        <taxon>Mucoromycetes</taxon>
        <taxon>Mucorales</taxon>
        <taxon>Lichtheimiaceae</taxon>
        <taxon>Lichtheimia</taxon>
    </lineage>
</organism>
<dbReference type="AlphaFoldDB" id="A0AAD7XU08"/>
<dbReference type="GeneID" id="83214747"/>
<protein>
    <recommendedName>
        <fullName evidence="3">Pleckstrin homology domain-containing protein</fullName>
    </recommendedName>
</protein>
<dbReference type="GO" id="GO:0000226">
    <property type="term" value="P:microtubule cytoskeleton organization"/>
    <property type="evidence" value="ECO:0007669"/>
    <property type="project" value="TreeGrafter"/>
</dbReference>
<feature type="region of interest" description="Disordered" evidence="2">
    <location>
        <begin position="216"/>
        <end position="236"/>
    </location>
</feature>
<comment type="caution">
    <text evidence="4">The sequence shown here is derived from an EMBL/GenBank/DDBJ whole genome shotgun (WGS) entry which is preliminary data.</text>
</comment>
<evidence type="ECO:0000313" key="4">
    <source>
        <dbReference type="EMBL" id="KAJ8657004.1"/>
    </source>
</evidence>
<dbReference type="GO" id="GO:0005543">
    <property type="term" value="F:phospholipid binding"/>
    <property type="evidence" value="ECO:0007669"/>
    <property type="project" value="InterPro"/>
</dbReference>
<name>A0AAD7XU08_9FUNG</name>
<feature type="compositionally biased region" description="Acidic residues" evidence="2">
    <location>
        <begin position="366"/>
        <end position="378"/>
    </location>
</feature>
<evidence type="ECO:0000256" key="2">
    <source>
        <dbReference type="SAM" id="MobiDB-lite"/>
    </source>
</evidence>
<accession>A0AAD7XU08</accession>
<proteinExistence type="predicted"/>
<dbReference type="Proteomes" id="UP001234581">
    <property type="component" value="Unassembled WGS sequence"/>
</dbReference>
<evidence type="ECO:0000313" key="5">
    <source>
        <dbReference type="Proteomes" id="UP001234581"/>
    </source>
</evidence>
<gene>
    <name evidence="4" type="ORF">O0I10_007338</name>
</gene>
<dbReference type="InterPro" id="IPR024774">
    <property type="entry name" value="PH_dom-Mcp5-type"/>
</dbReference>
<feature type="compositionally biased region" description="Polar residues" evidence="2">
    <location>
        <begin position="1"/>
        <end position="25"/>
    </location>
</feature>
<feature type="coiled-coil region" evidence="1">
    <location>
        <begin position="81"/>
        <end position="136"/>
    </location>
</feature>
<feature type="region of interest" description="Disordered" evidence="2">
    <location>
        <begin position="362"/>
        <end position="395"/>
    </location>
</feature>
<feature type="domain" description="Pleckstrin homology" evidence="3">
    <location>
        <begin position="470"/>
        <end position="577"/>
    </location>
</feature>
<dbReference type="PANTHER" id="PTHR28190">
    <property type="entry name" value="NUCLEAR MIGRATION PROTEIN NUM1"/>
    <property type="match status" value="1"/>
</dbReference>
<dbReference type="GO" id="GO:0005938">
    <property type="term" value="C:cell cortex"/>
    <property type="evidence" value="ECO:0007669"/>
    <property type="project" value="InterPro"/>
</dbReference>
<dbReference type="GO" id="GO:0015631">
    <property type="term" value="F:tubulin binding"/>
    <property type="evidence" value="ECO:0007669"/>
    <property type="project" value="TreeGrafter"/>
</dbReference>
<dbReference type="Pfam" id="PF12814">
    <property type="entry name" value="Mcp5_PH"/>
    <property type="match status" value="1"/>
</dbReference>
<feature type="coiled-coil region" evidence="1">
    <location>
        <begin position="183"/>
        <end position="210"/>
    </location>
</feature>
<dbReference type="GO" id="GO:0032065">
    <property type="term" value="P:maintenance of protein location in cell cortex"/>
    <property type="evidence" value="ECO:0007669"/>
    <property type="project" value="InterPro"/>
</dbReference>
<evidence type="ECO:0000259" key="3">
    <source>
        <dbReference type="Pfam" id="PF12814"/>
    </source>
</evidence>
<reference evidence="4 5" key="1">
    <citation type="submission" date="2023-03" db="EMBL/GenBank/DDBJ databases">
        <title>Genome sequence of Lichtheimia ornata CBS 291.66.</title>
        <authorList>
            <person name="Mohabir J.T."/>
            <person name="Shea T.P."/>
            <person name="Kurbessoian T."/>
            <person name="Berby B."/>
            <person name="Fontaine J."/>
            <person name="Livny J."/>
            <person name="Gnirke A."/>
            <person name="Stajich J.E."/>
            <person name="Cuomo C.A."/>
        </authorList>
    </citation>
    <scope>NUCLEOTIDE SEQUENCE [LARGE SCALE GENOMIC DNA]</scope>
    <source>
        <strain evidence="4">CBS 291.66</strain>
    </source>
</reference>
<keyword evidence="5" id="KW-1185">Reference proteome</keyword>
<keyword evidence="1" id="KW-0175">Coiled coil</keyword>